<evidence type="ECO:0000313" key="2">
    <source>
        <dbReference type="WBParaSite" id="ES5_v2.g23010.t1"/>
    </source>
</evidence>
<dbReference type="Proteomes" id="UP000887579">
    <property type="component" value="Unplaced"/>
</dbReference>
<sequence>MRLNMVVAFWLLATLFFGIYGENNDGLECAWHLFGHPTPLTQKPVRLEKDYYRINRGKEIFVGEEPFSFWLQTYQRDTISLEFLSIWNNRP</sequence>
<accession>A0AC34G033</accession>
<dbReference type="WBParaSite" id="ES5_v2.g23010.t1">
    <property type="protein sequence ID" value="ES5_v2.g23010.t1"/>
    <property type="gene ID" value="ES5_v2.g23010"/>
</dbReference>
<name>A0AC34G033_9BILA</name>
<protein>
    <submittedName>
        <fullName evidence="2">Uncharacterized protein</fullName>
    </submittedName>
</protein>
<organism evidence="1 2">
    <name type="scientific">Panagrolaimus sp. ES5</name>
    <dbReference type="NCBI Taxonomy" id="591445"/>
    <lineage>
        <taxon>Eukaryota</taxon>
        <taxon>Metazoa</taxon>
        <taxon>Ecdysozoa</taxon>
        <taxon>Nematoda</taxon>
        <taxon>Chromadorea</taxon>
        <taxon>Rhabditida</taxon>
        <taxon>Tylenchina</taxon>
        <taxon>Panagrolaimomorpha</taxon>
        <taxon>Panagrolaimoidea</taxon>
        <taxon>Panagrolaimidae</taxon>
        <taxon>Panagrolaimus</taxon>
    </lineage>
</organism>
<proteinExistence type="predicted"/>
<evidence type="ECO:0000313" key="1">
    <source>
        <dbReference type="Proteomes" id="UP000887579"/>
    </source>
</evidence>
<reference evidence="2" key="1">
    <citation type="submission" date="2022-11" db="UniProtKB">
        <authorList>
            <consortium name="WormBaseParasite"/>
        </authorList>
    </citation>
    <scope>IDENTIFICATION</scope>
</reference>